<keyword evidence="8" id="KW-0597">Phosphoprotein</keyword>
<evidence type="ECO:0000256" key="1">
    <source>
        <dbReference type="ARBA" id="ARBA00001655"/>
    </source>
</evidence>
<proteinExistence type="predicted"/>
<dbReference type="InterPro" id="IPR029503">
    <property type="entry name" value="PTS_EIIB_mannitol"/>
</dbReference>
<dbReference type="PANTHER" id="PTHR30181">
    <property type="entry name" value="MANNITOL PERMEASE IIC COMPONENT"/>
    <property type="match status" value="1"/>
</dbReference>
<keyword evidence="9" id="KW-0762">Sugar transport</keyword>
<evidence type="ECO:0000256" key="13">
    <source>
        <dbReference type="ARBA" id="ARBA00022989"/>
    </source>
</evidence>
<dbReference type="Pfam" id="PF02302">
    <property type="entry name" value="PTS_IIB"/>
    <property type="match status" value="1"/>
</dbReference>
<dbReference type="GO" id="GO:0009401">
    <property type="term" value="P:phosphoenolpyruvate-dependent sugar phosphotransferase system"/>
    <property type="evidence" value="ECO:0007669"/>
    <property type="project" value="UniProtKB-KW"/>
</dbReference>
<comment type="catalytic activity">
    <reaction evidence="1">
        <text>D-mannitol(out) + N(pros)-phospho-L-histidyl-[protein] = D-mannitol 1-phosphate(in) + L-histidyl-[protein]</text>
        <dbReference type="Rhea" id="RHEA:33363"/>
        <dbReference type="Rhea" id="RHEA-COMP:9745"/>
        <dbReference type="Rhea" id="RHEA-COMP:9746"/>
        <dbReference type="ChEBI" id="CHEBI:16899"/>
        <dbReference type="ChEBI" id="CHEBI:29979"/>
        <dbReference type="ChEBI" id="CHEBI:61381"/>
        <dbReference type="ChEBI" id="CHEBI:64837"/>
        <dbReference type="EC" id="2.7.1.197"/>
    </reaction>
</comment>
<dbReference type="NCBIfam" id="NF011663">
    <property type="entry name" value="PRK15083.1"/>
    <property type="match status" value="1"/>
</dbReference>
<evidence type="ECO:0000256" key="6">
    <source>
        <dbReference type="ARBA" id="ARBA00022448"/>
    </source>
</evidence>
<feature type="domain" description="PTS EIIC type-2" evidence="18">
    <location>
        <begin position="8"/>
        <end position="340"/>
    </location>
</feature>
<evidence type="ECO:0000256" key="2">
    <source>
        <dbReference type="ARBA" id="ARBA00002434"/>
    </source>
</evidence>
<evidence type="ECO:0000313" key="20">
    <source>
        <dbReference type="Proteomes" id="UP000182321"/>
    </source>
</evidence>
<evidence type="ECO:0000256" key="7">
    <source>
        <dbReference type="ARBA" id="ARBA00022475"/>
    </source>
</evidence>
<dbReference type="PROSITE" id="PS51104">
    <property type="entry name" value="PTS_EIIC_TYPE_2"/>
    <property type="match status" value="1"/>
</dbReference>
<evidence type="ECO:0000256" key="15">
    <source>
        <dbReference type="ARBA" id="ARBA00033349"/>
    </source>
</evidence>
<feature type="transmembrane region" description="Helical" evidence="16">
    <location>
        <begin position="129"/>
        <end position="157"/>
    </location>
</feature>
<dbReference type="Gene3D" id="3.40.50.2300">
    <property type="match status" value="1"/>
</dbReference>
<dbReference type="CDD" id="cd05567">
    <property type="entry name" value="PTS_IIB_mannitol"/>
    <property type="match status" value="1"/>
</dbReference>
<dbReference type="Proteomes" id="UP000182321">
    <property type="component" value="Unassembled WGS sequence"/>
</dbReference>
<protein>
    <recommendedName>
        <fullName evidence="5">PTS system mannitol-specific EIICB component</fullName>
        <ecNumber evidence="4">2.7.1.197</ecNumber>
    </recommendedName>
    <alternativeName>
        <fullName evidence="15">EIICB-Mtl</fullName>
    </alternativeName>
</protein>
<evidence type="ECO:0000256" key="16">
    <source>
        <dbReference type="SAM" id="Phobius"/>
    </source>
</evidence>
<keyword evidence="10" id="KW-0808">Transferase</keyword>
<keyword evidence="11" id="KW-0598">Phosphotransferase system</keyword>
<gene>
    <name evidence="19" type="ORF">SAMN02910377_01095</name>
</gene>
<evidence type="ECO:0000259" key="18">
    <source>
        <dbReference type="PROSITE" id="PS51104"/>
    </source>
</evidence>
<evidence type="ECO:0000256" key="11">
    <source>
        <dbReference type="ARBA" id="ARBA00022683"/>
    </source>
</evidence>
<feature type="transmembrane region" description="Helical" evidence="16">
    <location>
        <begin position="74"/>
        <end position="99"/>
    </location>
</feature>
<keyword evidence="7" id="KW-1003">Cell membrane</keyword>
<evidence type="ECO:0000259" key="17">
    <source>
        <dbReference type="PROSITE" id="PS51099"/>
    </source>
</evidence>
<feature type="transmembrane region" description="Helical" evidence="16">
    <location>
        <begin position="40"/>
        <end position="62"/>
    </location>
</feature>
<dbReference type="AlphaFoldDB" id="A0A1H7HR29"/>
<keyword evidence="12 16" id="KW-0812">Transmembrane</keyword>
<evidence type="ECO:0000256" key="9">
    <source>
        <dbReference type="ARBA" id="ARBA00022597"/>
    </source>
</evidence>
<feature type="transmembrane region" description="Helical" evidence="16">
    <location>
        <begin position="265"/>
        <end position="289"/>
    </location>
</feature>
<dbReference type="InterPro" id="IPR013014">
    <property type="entry name" value="PTS_EIIC_2"/>
</dbReference>
<organism evidence="19 20">
    <name type="scientific">Pseudobutyrivibrio ruminis</name>
    <dbReference type="NCBI Taxonomy" id="46206"/>
    <lineage>
        <taxon>Bacteria</taxon>
        <taxon>Bacillati</taxon>
        <taxon>Bacillota</taxon>
        <taxon>Clostridia</taxon>
        <taxon>Lachnospirales</taxon>
        <taxon>Lachnospiraceae</taxon>
        <taxon>Pseudobutyrivibrio</taxon>
    </lineage>
</organism>
<accession>A0A1H7HR29</accession>
<dbReference type="PANTHER" id="PTHR30181:SF2">
    <property type="entry name" value="PTS SYSTEM MANNITOL-SPECIFIC EIICBA COMPONENT"/>
    <property type="match status" value="1"/>
</dbReference>
<keyword evidence="20" id="KW-1185">Reference proteome</keyword>
<dbReference type="PROSITE" id="PS51099">
    <property type="entry name" value="PTS_EIIB_TYPE_2"/>
    <property type="match status" value="1"/>
</dbReference>
<keyword evidence="6" id="KW-0813">Transport</keyword>
<dbReference type="EC" id="2.7.1.197" evidence="4"/>
<keyword evidence="14 16" id="KW-0472">Membrane</keyword>
<feature type="transmembrane region" description="Helical" evidence="16">
    <location>
        <begin position="12"/>
        <end position="34"/>
    </location>
</feature>
<evidence type="ECO:0000256" key="12">
    <source>
        <dbReference type="ARBA" id="ARBA00022692"/>
    </source>
</evidence>
<dbReference type="RefSeq" id="WP_074790058.1">
    <property type="nucleotide sequence ID" value="NZ_FNZX01000006.1"/>
</dbReference>
<evidence type="ECO:0000313" key="19">
    <source>
        <dbReference type="EMBL" id="SEK52648.1"/>
    </source>
</evidence>
<dbReference type="GO" id="GO:0005886">
    <property type="term" value="C:plasma membrane"/>
    <property type="evidence" value="ECO:0007669"/>
    <property type="project" value="UniProtKB-SubCell"/>
</dbReference>
<dbReference type="GO" id="GO:0022872">
    <property type="term" value="F:protein-N(PI)-phosphohistidine-mannitol phosphotransferase system transmembrane transporter activity"/>
    <property type="evidence" value="ECO:0007669"/>
    <property type="project" value="InterPro"/>
</dbReference>
<feature type="transmembrane region" description="Helical" evidence="16">
    <location>
        <begin position="310"/>
        <end position="331"/>
    </location>
</feature>
<comment type="subcellular location">
    <subcellularLocation>
        <location evidence="3">Cell membrane</location>
        <topology evidence="3">Multi-pass membrane protein</topology>
    </subcellularLocation>
</comment>
<dbReference type="EMBL" id="FNZX01000006">
    <property type="protein sequence ID" value="SEK52648.1"/>
    <property type="molecule type" value="Genomic_DNA"/>
</dbReference>
<feature type="transmembrane region" description="Helical" evidence="16">
    <location>
        <begin position="242"/>
        <end position="259"/>
    </location>
</feature>
<evidence type="ECO:0000256" key="4">
    <source>
        <dbReference type="ARBA" id="ARBA00011909"/>
    </source>
</evidence>
<evidence type="ECO:0000256" key="10">
    <source>
        <dbReference type="ARBA" id="ARBA00022679"/>
    </source>
</evidence>
<comment type="function">
    <text evidence="2">The phosphoenolpyruvate-dependent sugar phosphotransferase system (sugar PTS), a major carbohydrate active transport system, catalyzes the phosphorylation of incoming sugar substrates concomitantly with their translocation across the cell membrane. The enzyme II CmtAB PTS system is involved in D-mannitol transport.</text>
</comment>
<evidence type="ECO:0000256" key="8">
    <source>
        <dbReference type="ARBA" id="ARBA00022553"/>
    </source>
</evidence>
<reference evidence="20" key="1">
    <citation type="submission" date="2016-10" db="EMBL/GenBank/DDBJ databases">
        <authorList>
            <person name="Varghese N."/>
            <person name="Submissions S."/>
        </authorList>
    </citation>
    <scope>NUCLEOTIDE SEQUENCE [LARGE SCALE GENOMIC DNA]</scope>
    <source>
        <strain evidence="20">ACV-9</strain>
    </source>
</reference>
<feature type="domain" description="PTS EIIB type-2" evidence="17">
    <location>
        <begin position="377"/>
        <end position="466"/>
    </location>
</feature>
<evidence type="ECO:0000256" key="14">
    <source>
        <dbReference type="ARBA" id="ARBA00023136"/>
    </source>
</evidence>
<evidence type="ECO:0000256" key="5">
    <source>
        <dbReference type="ARBA" id="ARBA00021825"/>
    </source>
</evidence>
<dbReference type="SUPFAM" id="SSF52794">
    <property type="entry name" value="PTS system IIB component-like"/>
    <property type="match status" value="1"/>
</dbReference>
<evidence type="ECO:0000256" key="3">
    <source>
        <dbReference type="ARBA" id="ARBA00004651"/>
    </source>
</evidence>
<sequence length="466" mass="48708">MKERIQSFGRFLSGMVMPNIGAFIAWGLLTALFIDTGWLPNAQLSSIVGPMLTYVLPVLIAYQGGKMVGGNRGAVMGAIVAIGVICGTEYTMFMGAMVAGPLGGWVIKKFDKAVEGKIPSGFEMLVNNFSVGIFGLLLAIVGYYLIGPFMGAVLAILNAGVQVLVNNGLLPLVSVFVEPAKVLFLNNAINHGIFTPLGAEDVAVAGKSIFYMIETNPGAGTGVLLAYMLFAKDKTTKDSAPGALIIHLLGGIHEIYFPYVLMNPLLLLATIGGSVAAMIFNTTLGLGLAGPASPGSIIAYAGMAPKGSTLLVILSAVIAAGVSFVIAAPIVRLSNSKTSLSDSTNQMKEMKAQSKGISVDQVSTVADSITADIRNIKHIVFACDAGMGSSAMGASVLKKKLTDAGRSDIEVKHASVSEIPSDAQIVVTHNELADRARRNAPQARLITITNFMAAPEYDALVNELKA</sequence>
<dbReference type="InterPro" id="IPR003501">
    <property type="entry name" value="PTS_EIIB_2/3"/>
</dbReference>
<name>A0A1H7HR29_9FIRM</name>
<dbReference type="Pfam" id="PF02378">
    <property type="entry name" value="PTS_EIIC"/>
    <property type="match status" value="1"/>
</dbReference>
<dbReference type="InterPro" id="IPR036095">
    <property type="entry name" value="PTS_EIIB-like_sf"/>
</dbReference>
<dbReference type="GO" id="GO:0090563">
    <property type="term" value="F:protein-phosphocysteine-sugar phosphotransferase activity"/>
    <property type="evidence" value="ECO:0007669"/>
    <property type="project" value="TreeGrafter"/>
</dbReference>
<feature type="transmembrane region" description="Helical" evidence="16">
    <location>
        <begin position="209"/>
        <end position="230"/>
    </location>
</feature>
<keyword evidence="13 16" id="KW-1133">Transmembrane helix</keyword>
<dbReference type="InterPro" id="IPR003352">
    <property type="entry name" value="PTS_EIIC"/>
</dbReference>
<dbReference type="InterPro" id="IPR013011">
    <property type="entry name" value="PTS_EIIB_2"/>
</dbReference>
<dbReference type="InterPro" id="IPR050893">
    <property type="entry name" value="Sugar_PTS"/>
</dbReference>